<sequence>MPRVALEFRALGEFVADGRCAMSEEDDEAEAEKDERTHCFAPGYKSGYPVNKGSHQRSGGVPEYLLLAEVAPVAELRETSLPRLSKRTAALACNGSCSTMSVGMEMPLDLFNIKPNYSFEFDFEVNFNKDQNRQWMNRNWHTSVYWVGLYMLIVFGGQALMAQRRAFRLTRALQVWNVLLAVFSVVGACRTIPELIHVLREFGFFHSVCNNSYIEYDRVSGFWTWMFVLSKVPELGDTVFIILRKKELIFLHWYHHITVLMFSWYFYQQHIAPARWYVVMNYVVHSMMYSYFALRSFRVQTPRWTGVCITSLQIGQMLMGAYVTGLGLVTNKQGGRASCAISERTAMLAIFMYASYFVLFALFFYGAYLKPKSKAAAKTD</sequence>
<reference evidence="1 2" key="1">
    <citation type="journal article" date="2020" name="Cell">
        <title>Large-Scale Comparative Analyses of Tick Genomes Elucidate Their Genetic Diversity and Vector Capacities.</title>
        <authorList>
            <consortium name="Tick Genome and Microbiome Consortium (TIGMIC)"/>
            <person name="Jia N."/>
            <person name="Wang J."/>
            <person name="Shi W."/>
            <person name="Du L."/>
            <person name="Sun Y."/>
            <person name="Zhan W."/>
            <person name="Jiang J.F."/>
            <person name="Wang Q."/>
            <person name="Zhang B."/>
            <person name="Ji P."/>
            <person name="Bell-Sakyi L."/>
            <person name="Cui X.M."/>
            <person name="Yuan T.T."/>
            <person name="Jiang B.G."/>
            <person name="Yang W.F."/>
            <person name="Lam T.T."/>
            <person name="Chang Q.C."/>
            <person name="Ding S.J."/>
            <person name="Wang X.J."/>
            <person name="Zhu J.G."/>
            <person name="Ruan X.D."/>
            <person name="Zhao L."/>
            <person name="Wei J.T."/>
            <person name="Ye R.Z."/>
            <person name="Que T.C."/>
            <person name="Du C.H."/>
            <person name="Zhou Y.H."/>
            <person name="Cheng J.X."/>
            <person name="Dai P.F."/>
            <person name="Guo W.B."/>
            <person name="Han X.H."/>
            <person name="Huang E.J."/>
            <person name="Li L.F."/>
            <person name="Wei W."/>
            <person name="Gao Y.C."/>
            <person name="Liu J.Z."/>
            <person name="Shao H.Z."/>
            <person name="Wang X."/>
            <person name="Wang C.C."/>
            <person name="Yang T.C."/>
            <person name="Huo Q.B."/>
            <person name="Li W."/>
            <person name="Chen H.Y."/>
            <person name="Chen S.E."/>
            <person name="Zhou L.G."/>
            <person name="Ni X.B."/>
            <person name="Tian J.H."/>
            <person name="Sheng Y."/>
            <person name="Liu T."/>
            <person name="Pan Y.S."/>
            <person name="Xia L.Y."/>
            <person name="Li J."/>
            <person name="Zhao F."/>
            <person name="Cao W.C."/>
        </authorList>
    </citation>
    <scope>NUCLEOTIDE SEQUENCE [LARGE SCALE GENOMIC DNA]</scope>
    <source>
        <strain evidence="1">Iper-2018</strain>
    </source>
</reference>
<proteinExistence type="predicted"/>
<evidence type="ECO:0000313" key="2">
    <source>
        <dbReference type="Proteomes" id="UP000805193"/>
    </source>
</evidence>
<keyword evidence="2" id="KW-1185">Reference proteome</keyword>
<dbReference type="EMBL" id="JABSTQ010009993">
    <property type="protein sequence ID" value="KAG0424271.1"/>
    <property type="molecule type" value="Genomic_DNA"/>
</dbReference>
<gene>
    <name evidence="1" type="ORF">HPB47_028502</name>
</gene>
<name>A0AC60PT14_IXOPE</name>
<dbReference type="Proteomes" id="UP000805193">
    <property type="component" value="Unassembled WGS sequence"/>
</dbReference>
<protein>
    <submittedName>
        <fullName evidence="1">Uncharacterized protein</fullName>
    </submittedName>
</protein>
<evidence type="ECO:0000313" key="1">
    <source>
        <dbReference type="EMBL" id="KAG0424271.1"/>
    </source>
</evidence>
<accession>A0AC60PT14</accession>
<comment type="caution">
    <text evidence="1">The sequence shown here is derived from an EMBL/GenBank/DDBJ whole genome shotgun (WGS) entry which is preliminary data.</text>
</comment>
<organism evidence="1 2">
    <name type="scientific">Ixodes persulcatus</name>
    <name type="common">Taiga tick</name>
    <dbReference type="NCBI Taxonomy" id="34615"/>
    <lineage>
        <taxon>Eukaryota</taxon>
        <taxon>Metazoa</taxon>
        <taxon>Ecdysozoa</taxon>
        <taxon>Arthropoda</taxon>
        <taxon>Chelicerata</taxon>
        <taxon>Arachnida</taxon>
        <taxon>Acari</taxon>
        <taxon>Parasitiformes</taxon>
        <taxon>Ixodida</taxon>
        <taxon>Ixodoidea</taxon>
        <taxon>Ixodidae</taxon>
        <taxon>Ixodinae</taxon>
        <taxon>Ixodes</taxon>
    </lineage>
</organism>